<dbReference type="GO" id="GO:0000160">
    <property type="term" value="P:phosphorelay signal transduction system"/>
    <property type="evidence" value="ECO:0007669"/>
    <property type="project" value="UniProtKB-KW"/>
</dbReference>
<keyword evidence="1 3" id="KW-0597">Phosphoprotein</keyword>
<dbReference type="InterPro" id="IPR050595">
    <property type="entry name" value="Bact_response_regulator"/>
</dbReference>
<evidence type="ECO:0000256" key="1">
    <source>
        <dbReference type="ARBA" id="ARBA00022553"/>
    </source>
</evidence>
<dbReference type="SUPFAM" id="SSF52172">
    <property type="entry name" value="CheY-like"/>
    <property type="match status" value="1"/>
</dbReference>
<dbReference type="PANTHER" id="PTHR44591">
    <property type="entry name" value="STRESS RESPONSE REGULATOR PROTEIN 1"/>
    <property type="match status" value="1"/>
</dbReference>
<feature type="modified residue" description="4-aspartylphosphate" evidence="3">
    <location>
        <position position="56"/>
    </location>
</feature>
<sequence>MNKYSVLVVDDEEKICKIVRIFLNLSPKIGNVVIAKDAIEAMLKLNNQEFDLIIVDKSMPNKTGLEFIENLRKSLKHSSTKVLLISGCLTKDDTLIAMKLGVKDILVKPFNRQRLMEKVSLLINLSSNS</sequence>
<accession>A0A1Y5F5X0</accession>
<feature type="domain" description="Response regulatory" evidence="4">
    <location>
        <begin position="5"/>
        <end position="123"/>
    </location>
</feature>
<evidence type="ECO:0000259" key="4">
    <source>
        <dbReference type="PROSITE" id="PS50110"/>
    </source>
</evidence>
<dbReference type="PANTHER" id="PTHR44591:SF14">
    <property type="entry name" value="PROTEIN PILG"/>
    <property type="match status" value="1"/>
</dbReference>
<dbReference type="PROSITE" id="PS50110">
    <property type="entry name" value="RESPONSE_REGULATORY"/>
    <property type="match status" value="1"/>
</dbReference>
<dbReference type="Gene3D" id="3.40.50.2300">
    <property type="match status" value="1"/>
</dbReference>
<dbReference type="EMBL" id="MAAO01000006">
    <property type="protein sequence ID" value="OUR96277.1"/>
    <property type="molecule type" value="Genomic_DNA"/>
</dbReference>
<gene>
    <name evidence="5" type="ORF">A9Q84_07925</name>
</gene>
<reference evidence="6" key="1">
    <citation type="journal article" date="2017" name="Proc. Natl. Acad. Sci. U.S.A.">
        <title>Simulation of Deepwater Horizon oil plume reveals substrate specialization within a complex community of hydrocarbon-degraders.</title>
        <authorList>
            <person name="Hu P."/>
            <person name="Dubinsky E.A."/>
            <person name="Probst A.J."/>
            <person name="Wang J."/>
            <person name="Sieber C.M.K."/>
            <person name="Tom L.M."/>
            <person name="Gardinali P."/>
            <person name="Banfield J.F."/>
            <person name="Atlas R.M."/>
            <person name="Andersen G.L."/>
        </authorList>
    </citation>
    <scope>NUCLEOTIDE SEQUENCE [LARGE SCALE GENOMIC DNA]</scope>
</reference>
<evidence type="ECO:0000256" key="3">
    <source>
        <dbReference type="PROSITE-ProRule" id="PRU00169"/>
    </source>
</evidence>
<evidence type="ECO:0000313" key="5">
    <source>
        <dbReference type="EMBL" id="OUR96277.1"/>
    </source>
</evidence>
<organism evidence="5 6">
    <name type="scientific">Halobacteriovorax marinus</name>
    <dbReference type="NCBI Taxonomy" id="97084"/>
    <lineage>
        <taxon>Bacteria</taxon>
        <taxon>Pseudomonadati</taxon>
        <taxon>Bdellovibrionota</taxon>
        <taxon>Bacteriovoracia</taxon>
        <taxon>Bacteriovoracales</taxon>
        <taxon>Halobacteriovoraceae</taxon>
        <taxon>Halobacteriovorax</taxon>
    </lineage>
</organism>
<dbReference type="AlphaFoldDB" id="A0A1Y5F5X0"/>
<dbReference type="InterPro" id="IPR011006">
    <property type="entry name" value="CheY-like_superfamily"/>
</dbReference>
<dbReference type="InterPro" id="IPR001789">
    <property type="entry name" value="Sig_transdc_resp-reg_receiver"/>
</dbReference>
<dbReference type="SMART" id="SM00448">
    <property type="entry name" value="REC"/>
    <property type="match status" value="1"/>
</dbReference>
<proteinExistence type="predicted"/>
<dbReference type="Pfam" id="PF00072">
    <property type="entry name" value="Response_reg"/>
    <property type="match status" value="1"/>
</dbReference>
<name>A0A1Y5F5X0_9BACT</name>
<keyword evidence="2" id="KW-0902">Two-component regulatory system</keyword>
<protein>
    <recommendedName>
        <fullName evidence="4">Response regulatory domain-containing protein</fullName>
    </recommendedName>
</protein>
<evidence type="ECO:0000313" key="6">
    <source>
        <dbReference type="Proteomes" id="UP000196531"/>
    </source>
</evidence>
<dbReference type="Proteomes" id="UP000196531">
    <property type="component" value="Unassembled WGS sequence"/>
</dbReference>
<comment type="caution">
    <text evidence="5">The sequence shown here is derived from an EMBL/GenBank/DDBJ whole genome shotgun (WGS) entry which is preliminary data.</text>
</comment>
<evidence type="ECO:0000256" key="2">
    <source>
        <dbReference type="ARBA" id="ARBA00023012"/>
    </source>
</evidence>